<dbReference type="RefSeq" id="XP_046041216.1">
    <property type="nucleotide sequence ID" value="XM_046189104.1"/>
</dbReference>
<accession>A0A9P9JKF1</accession>
<dbReference type="AlphaFoldDB" id="A0A9P9JKF1"/>
<reference evidence="2" key="1">
    <citation type="journal article" date="2021" name="Nat. Commun.">
        <title>Genetic determinants of endophytism in the Arabidopsis root mycobiome.</title>
        <authorList>
            <person name="Mesny F."/>
            <person name="Miyauchi S."/>
            <person name="Thiergart T."/>
            <person name="Pickel B."/>
            <person name="Atanasova L."/>
            <person name="Karlsson M."/>
            <person name="Huettel B."/>
            <person name="Barry K.W."/>
            <person name="Haridas S."/>
            <person name="Chen C."/>
            <person name="Bauer D."/>
            <person name="Andreopoulos W."/>
            <person name="Pangilinan J."/>
            <person name="LaButti K."/>
            <person name="Riley R."/>
            <person name="Lipzen A."/>
            <person name="Clum A."/>
            <person name="Drula E."/>
            <person name="Henrissat B."/>
            <person name="Kohler A."/>
            <person name="Grigoriev I.V."/>
            <person name="Martin F.M."/>
            <person name="Hacquard S."/>
        </authorList>
    </citation>
    <scope>NUCLEOTIDE SEQUENCE</scope>
    <source>
        <strain evidence="2">MPI-CAGE-AT-0023</strain>
    </source>
</reference>
<evidence type="ECO:0000259" key="1">
    <source>
        <dbReference type="Pfam" id="PF13409"/>
    </source>
</evidence>
<feature type="domain" description="GST N-terminal" evidence="1">
    <location>
        <begin position="29"/>
        <end position="96"/>
    </location>
</feature>
<dbReference type="GeneID" id="70219058"/>
<dbReference type="Pfam" id="PF13409">
    <property type="entry name" value="GST_N_2"/>
    <property type="match status" value="1"/>
</dbReference>
<evidence type="ECO:0000313" key="2">
    <source>
        <dbReference type="EMBL" id="KAH7207841.1"/>
    </source>
</evidence>
<dbReference type="EMBL" id="JAGMUX010000034">
    <property type="protein sequence ID" value="KAH7207841.1"/>
    <property type="molecule type" value="Genomic_DNA"/>
</dbReference>
<keyword evidence="3" id="KW-1185">Reference proteome</keyword>
<comment type="caution">
    <text evidence="2">The sequence shown here is derived from an EMBL/GenBank/DDBJ whole genome shotgun (WGS) entry which is preliminary data.</text>
</comment>
<dbReference type="Proteomes" id="UP000720189">
    <property type="component" value="Unassembled WGS sequence"/>
</dbReference>
<dbReference type="InterPro" id="IPR004045">
    <property type="entry name" value="Glutathione_S-Trfase_N"/>
</dbReference>
<organism evidence="2 3">
    <name type="scientific">Fusarium redolens</name>
    <dbReference type="NCBI Taxonomy" id="48865"/>
    <lineage>
        <taxon>Eukaryota</taxon>
        <taxon>Fungi</taxon>
        <taxon>Dikarya</taxon>
        <taxon>Ascomycota</taxon>
        <taxon>Pezizomycotina</taxon>
        <taxon>Sordariomycetes</taxon>
        <taxon>Hypocreomycetidae</taxon>
        <taxon>Hypocreales</taxon>
        <taxon>Nectriaceae</taxon>
        <taxon>Fusarium</taxon>
        <taxon>Fusarium redolens species complex</taxon>
    </lineage>
</organism>
<gene>
    <name evidence="2" type="ORF">BKA55DRAFT_529897</name>
</gene>
<proteinExistence type="predicted"/>
<evidence type="ECO:0000313" key="3">
    <source>
        <dbReference type="Proteomes" id="UP000720189"/>
    </source>
</evidence>
<dbReference type="OrthoDB" id="4951845at2759"/>
<protein>
    <recommendedName>
        <fullName evidence="1">GST N-terminal domain-containing protein</fullName>
    </recommendedName>
</protein>
<sequence length="155" mass="18006">MAESDKVHFFDMRCINGEAWFINRWESLSVLNYKCLPYTMEWITYLRQQRKTRLTDMDDSWNDMRFDGPHTVPAIDLPDGQGLVTDSRVIADELERLYSEPSLHRQSPCLALVEEAFFVLLSAWSGVWLPELSSKVMKPDVTADWRAHRGSVSVH</sequence>
<dbReference type="Gene3D" id="3.40.30.10">
    <property type="entry name" value="Glutaredoxin"/>
    <property type="match status" value="1"/>
</dbReference>
<name>A0A9P9JKF1_FUSRE</name>